<reference evidence="2" key="1">
    <citation type="submission" date="2016-11" db="EMBL/GenBank/DDBJ databases">
        <authorList>
            <person name="Varghese N."/>
            <person name="Submissions S."/>
        </authorList>
    </citation>
    <scope>NUCLEOTIDE SEQUENCE [LARGE SCALE GENOMIC DNA]</scope>
    <source>
        <strain evidence="2">DSM 15449</strain>
    </source>
</reference>
<dbReference type="OrthoDB" id="1937880at2"/>
<evidence type="ECO:0000313" key="1">
    <source>
        <dbReference type="EMBL" id="SHI17478.1"/>
    </source>
</evidence>
<dbReference type="RefSeq" id="WP_073030337.1">
    <property type="nucleotide sequence ID" value="NZ_FQXJ01000009.1"/>
</dbReference>
<dbReference type="Pfam" id="PF15571">
    <property type="entry name" value="Imm44"/>
    <property type="match status" value="1"/>
</dbReference>
<proteinExistence type="predicted"/>
<dbReference type="InterPro" id="IPR029078">
    <property type="entry name" value="Imm44"/>
</dbReference>
<protein>
    <submittedName>
        <fullName evidence="1">Immunity protein 44</fullName>
    </submittedName>
</protein>
<dbReference type="Proteomes" id="UP000183954">
    <property type="component" value="Unassembled WGS sequence"/>
</dbReference>
<name>A0A1M5Z077_9FIRM</name>
<keyword evidence="2" id="KW-1185">Reference proteome</keyword>
<sequence length="140" mass="16275">MEIFMSGEIDTTISEAFREIRNEIKQKLKILEVNDYGNAVQNLGIIPIIVNLEPELESAGFFKERKLYKKKTKDADYRLRIDYESFLNANYEKKKLLIIKNVVDCIRLLGKKVKKDFAAEQLENDVLCLFGIAKEEIDLL</sequence>
<evidence type="ECO:0000313" key="2">
    <source>
        <dbReference type="Proteomes" id="UP000183954"/>
    </source>
</evidence>
<dbReference type="AlphaFoldDB" id="A0A1M5Z077"/>
<gene>
    <name evidence="1" type="ORF">SAMN02746098_02798</name>
</gene>
<organism evidence="1 2">
    <name type="scientific">Desulfosporosinus lacus DSM 15449</name>
    <dbReference type="NCBI Taxonomy" id="1121420"/>
    <lineage>
        <taxon>Bacteria</taxon>
        <taxon>Bacillati</taxon>
        <taxon>Bacillota</taxon>
        <taxon>Clostridia</taxon>
        <taxon>Eubacteriales</taxon>
        <taxon>Desulfitobacteriaceae</taxon>
        <taxon>Desulfosporosinus</taxon>
    </lineage>
</organism>
<accession>A0A1M5Z077</accession>
<dbReference type="EMBL" id="FQXJ01000009">
    <property type="protein sequence ID" value="SHI17478.1"/>
    <property type="molecule type" value="Genomic_DNA"/>
</dbReference>